<dbReference type="PANTHER" id="PTHR23294">
    <property type="entry name" value="ET TRANSLATION PRODUCT-RELATED"/>
    <property type="match status" value="1"/>
</dbReference>
<feature type="transmembrane region" description="Helical" evidence="5">
    <location>
        <begin position="165"/>
        <end position="184"/>
    </location>
</feature>
<dbReference type="InterPro" id="IPR051617">
    <property type="entry name" value="UNC-93-like_regulator"/>
</dbReference>
<accession>A0A2B7YRC5</accession>
<dbReference type="EMBL" id="PDNA01000022">
    <property type="protein sequence ID" value="PGH23611.1"/>
    <property type="molecule type" value="Genomic_DNA"/>
</dbReference>
<reference evidence="6 7" key="1">
    <citation type="submission" date="2017-10" db="EMBL/GenBank/DDBJ databases">
        <title>Comparative genomics in systemic dimorphic fungi from Ajellomycetaceae.</title>
        <authorList>
            <person name="Munoz J.F."/>
            <person name="Mcewen J.G."/>
            <person name="Clay O.K."/>
            <person name="Cuomo C.A."/>
        </authorList>
    </citation>
    <scope>NUCLEOTIDE SEQUENCE [LARGE SCALE GENOMIC DNA]</scope>
    <source>
        <strain evidence="6 7">UAMH7299</strain>
    </source>
</reference>
<feature type="transmembrane region" description="Helical" evidence="5">
    <location>
        <begin position="69"/>
        <end position="93"/>
    </location>
</feature>
<proteinExistence type="predicted"/>
<comment type="subcellular location">
    <subcellularLocation>
        <location evidence="1">Membrane</location>
        <topology evidence="1">Multi-pass membrane protein</topology>
    </subcellularLocation>
</comment>
<evidence type="ECO:0000256" key="1">
    <source>
        <dbReference type="ARBA" id="ARBA00004141"/>
    </source>
</evidence>
<dbReference type="GO" id="GO:0016020">
    <property type="term" value="C:membrane"/>
    <property type="evidence" value="ECO:0007669"/>
    <property type="project" value="UniProtKB-SubCell"/>
</dbReference>
<evidence type="ECO:0000256" key="5">
    <source>
        <dbReference type="SAM" id="Phobius"/>
    </source>
</evidence>
<keyword evidence="4 5" id="KW-0472">Membrane</keyword>
<organism evidence="6 7">
    <name type="scientific">Polytolypa hystricis (strain UAMH7299)</name>
    <dbReference type="NCBI Taxonomy" id="1447883"/>
    <lineage>
        <taxon>Eukaryota</taxon>
        <taxon>Fungi</taxon>
        <taxon>Dikarya</taxon>
        <taxon>Ascomycota</taxon>
        <taxon>Pezizomycotina</taxon>
        <taxon>Eurotiomycetes</taxon>
        <taxon>Eurotiomycetidae</taxon>
        <taxon>Onygenales</taxon>
        <taxon>Onygenales incertae sedis</taxon>
        <taxon>Polytolypa</taxon>
    </lineage>
</organism>
<dbReference type="OrthoDB" id="4183640at2759"/>
<dbReference type="Proteomes" id="UP000224634">
    <property type="component" value="Unassembled WGS sequence"/>
</dbReference>
<keyword evidence="3 5" id="KW-1133">Transmembrane helix</keyword>
<dbReference type="InterPro" id="IPR010291">
    <property type="entry name" value="Ion_channel_UNC-93"/>
</dbReference>
<feature type="transmembrane region" description="Helical" evidence="5">
    <location>
        <begin position="129"/>
        <end position="153"/>
    </location>
</feature>
<feature type="transmembrane region" description="Helical" evidence="5">
    <location>
        <begin position="100"/>
        <end position="117"/>
    </location>
</feature>
<feature type="transmembrane region" description="Helical" evidence="5">
    <location>
        <begin position="360"/>
        <end position="379"/>
    </location>
</feature>
<feature type="transmembrane region" description="Helical" evidence="5">
    <location>
        <begin position="36"/>
        <end position="57"/>
    </location>
</feature>
<comment type="caution">
    <text evidence="6">The sequence shown here is derived from an EMBL/GenBank/DDBJ whole genome shotgun (WGS) entry which is preliminary data.</text>
</comment>
<evidence type="ECO:0000313" key="6">
    <source>
        <dbReference type="EMBL" id="PGH23611.1"/>
    </source>
</evidence>
<protein>
    <recommendedName>
        <fullName evidence="8">Major facilitator superfamily (MFS) profile domain-containing protein</fullName>
    </recommendedName>
</protein>
<dbReference type="SUPFAM" id="SSF103473">
    <property type="entry name" value="MFS general substrate transporter"/>
    <property type="match status" value="1"/>
</dbReference>
<evidence type="ECO:0000256" key="4">
    <source>
        <dbReference type="ARBA" id="ARBA00023136"/>
    </source>
</evidence>
<evidence type="ECO:0000313" key="7">
    <source>
        <dbReference type="Proteomes" id="UP000224634"/>
    </source>
</evidence>
<evidence type="ECO:0000256" key="2">
    <source>
        <dbReference type="ARBA" id="ARBA00022692"/>
    </source>
</evidence>
<sequence length="470" mass="51710">MKVNEETQLADEEVVVGASSETELPRYHKVKWYRSTYYNAFILGVCNLLAPGIWGAMNALGGGGAQEPYLVNAANALTFCLMVLSCFFGTVLVRYIGIKWTFILGTVGYAPFAAGLYTHNRYGIEWFTLLGAAICGLSAGIFWMAEAAIALAYPEPWNKGRFLGFWLSFRVGGQIVGGSINLGLNADRNEAGKVSYSVFEAFIALQALGPVVGLLLSKPSQVQRKDGLPVRLTIKEKSVWAELREISKLFVSRRFLLIIPLICQAVYSEAVMYSFQGLWFSVRARALGSFVSGIVALIAGNILGAFLDSKLALKTRSRTAFYVTLALQGGWWIWATILTTDFYKSQPVFDWVDAGFGKSFPLFLGWVAGFQLNYLYLYFVVGNLARDEEEIIRFASLLRGTESAAQAVSYGLSSVPLFAAIGNVYLNFALWAIALYPAWLVVREIGVVNYYKPDEDTSSSAAGEESLEGK</sequence>
<dbReference type="AlphaFoldDB" id="A0A2B7YRC5"/>
<feature type="transmembrane region" description="Helical" evidence="5">
    <location>
        <begin position="287"/>
        <end position="307"/>
    </location>
</feature>
<dbReference type="PANTHER" id="PTHR23294:SF19">
    <property type="entry name" value="DUF895 DOMAIN MEMBRANE PROTEIN-RELATED"/>
    <property type="match status" value="1"/>
</dbReference>
<evidence type="ECO:0008006" key="8">
    <source>
        <dbReference type="Google" id="ProtNLM"/>
    </source>
</evidence>
<feature type="transmembrane region" description="Helical" evidence="5">
    <location>
        <begin position="424"/>
        <end position="442"/>
    </location>
</feature>
<feature type="transmembrane region" description="Helical" evidence="5">
    <location>
        <begin position="319"/>
        <end position="340"/>
    </location>
</feature>
<keyword evidence="7" id="KW-1185">Reference proteome</keyword>
<dbReference type="InterPro" id="IPR036259">
    <property type="entry name" value="MFS_trans_sf"/>
</dbReference>
<dbReference type="Gene3D" id="1.20.1250.20">
    <property type="entry name" value="MFS general substrate transporter like domains"/>
    <property type="match status" value="1"/>
</dbReference>
<keyword evidence="2 5" id="KW-0812">Transmembrane</keyword>
<gene>
    <name evidence="6" type="ORF">AJ80_02392</name>
</gene>
<feature type="transmembrane region" description="Helical" evidence="5">
    <location>
        <begin position="255"/>
        <end position="275"/>
    </location>
</feature>
<dbReference type="Pfam" id="PF05978">
    <property type="entry name" value="UNC-93"/>
    <property type="match status" value="1"/>
</dbReference>
<feature type="transmembrane region" description="Helical" evidence="5">
    <location>
        <begin position="196"/>
        <end position="216"/>
    </location>
</feature>
<evidence type="ECO:0000256" key="3">
    <source>
        <dbReference type="ARBA" id="ARBA00022989"/>
    </source>
</evidence>
<name>A0A2B7YRC5_POLH7</name>